<sequence length="37" mass="4397">MENEKSIKEEIQEFYLNGGKYNEEEIDFGKREGSELL</sequence>
<dbReference type="Proteomes" id="UP000034455">
    <property type="component" value="Unassembled WGS sequence"/>
</dbReference>
<dbReference type="AlphaFoldDB" id="A0A0M2P0G7"/>
<dbReference type="EMBL" id="LAKJ01000014">
    <property type="protein sequence ID" value="KKI63403.1"/>
    <property type="molecule type" value="Genomic_DNA"/>
</dbReference>
<dbReference type="PATRIC" id="fig|74704.6.peg.836"/>
<name>A0A0M2P0G7_STACC</name>
<evidence type="ECO:0000313" key="2">
    <source>
        <dbReference type="Proteomes" id="UP000034455"/>
    </source>
</evidence>
<proteinExistence type="predicted"/>
<accession>A0A0M2P0G7</accession>
<organism evidence="1 2">
    <name type="scientific">Staphylococcus cohnii subsp. cohnii</name>
    <dbReference type="NCBI Taxonomy" id="74704"/>
    <lineage>
        <taxon>Bacteria</taxon>
        <taxon>Bacillati</taxon>
        <taxon>Bacillota</taxon>
        <taxon>Bacilli</taxon>
        <taxon>Bacillales</taxon>
        <taxon>Staphylococcaceae</taxon>
        <taxon>Staphylococcus</taxon>
        <taxon>Staphylococcus cohnii species complex</taxon>
    </lineage>
</organism>
<gene>
    <name evidence="1" type="ORF">UF66_0820</name>
</gene>
<evidence type="ECO:0000313" key="1">
    <source>
        <dbReference type="EMBL" id="KKI63403.1"/>
    </source>
</evidence>
<protein>
    <submittedName>
        <fullName evidence="1">Uncharacterized protein</fullName>
    </submittedName>
</protein>
<reference evidence="1 2" key="1">
    <citation type="submission" date="2015-03" db="EMBL/GenBank/DDBJ databases">
        <title>Genome Assembly of Staphylococcus cohnii subsp. cohnii strain G22B2.</title>
        <authorList>
            <person name="Nair G."/>
            <person name="Kaur G."/>
            <person name="Khatri I."/>
            <person name="Singh N.K."/>
            <person name="Sathyabama S."/>
            <person name="Maurya S.K."/>
            <person name="Subramanian S."/>
            <person name="Agrewala J.N."/>
            <person name="Mayilraj S."/>
        </authorList>
    </citation>
    <scope>NUCLEOTIDE SEQUENCE [LARGE SCALE GENOMIC DNA]</scope>
    <source>
        <strain evidence="1 2">G22B2</strain>
    </source>
</reference>
<comment type="caution">
    <text evidence="1">The sequence shown here is derived from an EMBL/GenBank/DDBJ whole genome shotgun (WGS) entry which is preliminary data.</text>
</comment>